<comment type="caution">
    <text evidence="1">The sequence shown here is derived from an EMBL/GenBank/DDBJ whole genome shotgun (WGS) entry which is preliminary data.</text>
</comment>
<protein>
    <submittedName>
        <fullName evidence="1">Uncharacterized protein</fullName>
    </submittedName>
</protein>
<gene>
    <name evidence="1" type="ORF">EMPG_12458</name>
</gene>
<feature type="non-terminal residue" evidence="1">
    <location>
        <position position="1"/>
    </location>
</feature>
<organism evidence="1 2">
    <name type="scientific">Blastomyces silverae</name>
    <dbReference type="NCBI Taxonomy" id="2060906"/>
    <lineage>
        <taxon>Eukaryota</taxon>
        <taxon>Fungi</taxon>
        <taxon>Dikarya</taxon>
        <taxon>Ascomycota</taxon>
        <taxon>Pezizomycotina</taxon>
        <taxon>Eurotiomycetes</taxon>
        <taxon>Eurotiomycetidae</taxon>
        <taxon>Onygenales</taxon>
        <taxon>Ajellomycetaceae</taxon>
        <taxon>Blastomyces</taxon>
    </lineage>
</organism>
<dbReference type="Proteomes" id="UP000053573">
    <property type="component" value="Unassembled WGS sequence"/>
</dbReference>
<accession>A0A0H1BME9</accession>
<proteinExistence type="predicted"/>
<sequence length="71" mass="8320">DEYLEQALLITRICQYAVSKCLLFYLLYELHSHILRNVLKQVREKVTVTDTESRLKEVSHACVKANELLLN</sequence>
<name>A0A0H1BME9_9EURO</name>
<reference evidence="2" key="1">
    <citation type="journal article" date="2015" name="PLoS Genet.">
        <title>The dynamic genome and transcriptome of the human fungal pathogen Blastomyces and close relative Emmonsia.</title>
        <authorList>
            <person name="Munoz J.F."/>
            <person name="Gauthier G.M."/>
            <person name="Desjardins C.A."/>
            <person name="Gallo J.E."/>
            <person name="Holder J."/>
            <person name="Sullivan T.D."/>
            <person name="Marty A.J."/>
            <person name="Carmen J.C."/>
            <person name="Chen Z."/>
            <person name="Ding L."/>
            <person name="Gujja S."/>
            <person name="Magrini V."/>
            <person name="Misas E."/>
            <person name="Mitreva M."/>
            <person name="Priest M."/>
            <person name="Saif S."/>
            <person name="Whiston E.A."/>
            <person name="Young S."/>
            <person name="Zeng Q."/>
            <person name="Goldman W.E."/>
            <person name="Mardis E.R."/>
            <person name="Taylor J.W."/>
            <person name="McEwen J.G."/>
            <person name="Clay O.K."/>
            <person name="Klein B.S."/>
            <person name="Cuomo C.A."/>
        </authorList>
    </citation>
    <scope>NUCLEOTIDE SEQUENCE [LARGE SCALE GENOMIC DNA]</scope>
    <source>
        <strain evidence="2">UAMH 139</strain>
    </source>
</reference>
<dbReference type="EMBL" id="LDEV01000850">
    <property type="protein sequence ID" value="KLJ12515.1"/>
    <property type="molecule type" value="Genomic_DNA"/>
</dbReference>
<keyword evidence="2" id="KW-1185">Reference proteome</keyword>
<dbReference type="AlphaFoldDB" id="A0A0H1BME9"/>
<evidence type="ECO:0000313" key="1">
    <source>
        <dbReference type="EMBL" id="KLJ12515.1"/>
    </source>
</evidence>
<evidence type="ECO:0000313" key="2">
    <source>
        <dbReference type="Proteomes" id="UP000053573"/>
    </source>
</evidence>